<feature type="transmembrane region" description="Helical" evidence="6">
    <location>
        <begin position="7"/>
        <end position="24"/>
    </location>
</feature>
<dbReference type="EMBL" id="JAFBDT010000014">
    <property type="protein sequence ID" value="MBM7562250.1"/>
    <property type="molecule type" value="Genomic_DNA"/>
</dbReference>
<keyword evidence="5 6" id="KW-0472">Membrane</keyword>
<keyword evidence="3 6" id="KW-0812">Transmembrane</keyword>
<evidence type="ECO:0000256" key="2">
    <source>
        <dbReference type="ARBA" id="ARBA00022475"/>
    </source>
</evidence>
<dbReference type="RefSeq" id="WP_204664477.1">
    <property type="nucleotide sequence ID" value="NZ_JAFBDT010000014.1"/>
</dbReference>
<organism evidence="7 8">
    <name type="scientific">Fusibacter tunisiensis</name>
    <dbReference type="NCBI Taxonomy" id="1008308"/>
    <lineage>
        <taxon>Bacteria</taxon>
        <taxon>Bacillati</taxon>
        <taxon>Bacillota</taxon>
        <taxon>Clostridia</taxon>
        <taxon>Eubacteriales</taxon>
        <taxon>Eubacteriales Family XII. Incertae Sedis</taxon>
        <taxon>Fusibacter</taxon>
    </lineage>
</organism>
<evidence type="ECO:0000313" key="8">
    <source>
        <dbReference type="Proteomes" id="UP000767854"/>
    </source>
</evidence>
<reference evidence="7 8" key="1">
    <citation type="submission" date="2021-01" db="EMBL/GenBank/DDBJ databases">
        <title>Genomic Encyclopedia of Type Strains, Phase IV (KMG-IV): sequencing the most valuable type-strain genomes for metagenomic binning, comparative biology and taxonomic classification.</title>
        <authorList>
            <person name="Goeker M."/>
        </authorList>
    </citation>
    <scope>NUCLEOTIDE SEQUENCE [LARGE SCALE GENOMIC DNA]</scope>
    <source>
        <strain evidence="7 8">DSM 24436</strain>
    </source>
</reference>
<protein>
    <submittedName>
        <fullName evidence="7">Holin-like protein</fullName>
    </submittedName>
</protein>
<keyword evidence="2" id="KW-1003">Cell membrane</keyword>
<dbReference type="PANTHER" id="PTHR33931:SF2">
    <property type="entry name" value="HOLIN-LIKE PROTEIN CIDA"/>
    <property type="match status" value="1"/>
</dbReference>
<dbReference type="PANTHER" id="PTHR33931">
    <property type="entry name" value="HOLIN-LIKE PROTEIN CIDA-RELATED"/>
    <property type="match status" value="1"/>
</dbReference>
<evidence type="ECO:0000256" key="3">
    <source>
        <dbReference type="ARBA" id="ARBA00022692"/>
    </source>
</evidence>
<sequence>MKLIFQFGILMGIWITGEVISHVIRPLLSIPGPISGMLLLFLLLTLGILKEEQIKDIADFLLSNIAFFFVPASVGIMALSNLDAATLPLMIVIALVSTGITLVVTITVTNLLTRKRRENG</sequence>
<comment type="subcellular location">
    <subcellularLocation>
        <location evidence="1">Cell membrane</location>
        <topology evidence="1">Multi-pass membrane protein</topology>
    </subcellularLocation>
</comment>
<feature type="transmembrane region" description="Helical" evidence="6">
    <location>
        <begin position="85"/>
        <end position="112"/>
    </location>
</feature>
<dbReference type="Pfam" id="PF03788">
    <property type="entry name" value="LrgA"/>
    <property type="match status" value="1"/>
</dbReference>
<evidence type="ECO:0000256" key="1">
    <source>
        <dbReference type="ARBA" id="ARBA00004651"/>
    </source>
</evidence>
<name>A0ABS2MS95_9FIRM</name>
<feature type="transmembrane region" description="Helical" evidence="6">
    <location>
        <begin position="61"/>
        <end position="79"/>
    </location>
</feature>
<comment type="caution">
    <text evidence="7">The sequence shown here is derived from an EMBL/GenBank/DDBJ whole genome shotgun (WGS) entry which is preliminary data.</text>
</comment>
<evidence type="ECO:0000256" key="6">
    <source>
        <dbReference type="SAM" id="Phobius"/>
    </source>
</evidence>
<keyword evidence="4 6" id="KW-1133">Transmembrane helix</keyword>
<evidence type="ECO:0000256" key="5">
    <source>
        <dbReference type="ARBA" id="ARBA00023136"/>
    </source>
</evidence>
<proteinExistence type="predicted"/>
<evidence type="ECO:0000256" key="4">
    <source>
        <dbReference type="ARBA" id="ARBA00022989"/>
    </source>
</evidence>
<accession>A0ABS2MS95</accession>
<gene>
    <name evidence="7" type="ORF">JOC49_001793</name>
</gene>
<dbReference type="Proteomes" id="UP000767854">
    <property type="component" value="Unassembled WGS sequence"/>
</dbReference>
<feature type="transmembrane region" description="Helical" evidence="6">
    <location>
        <begin position="30"/>
        <end position="49"/>
    </location>
</feature>
<dbReference type="InterPro" id="IPR005538">
    <property type="entry name" value="LrgA/CidA"/>
</dbReference>
<keyword evidence="8" id="KW-1185">Reference proteome</keyword>
<evidence type="ECO:0000313" key="7">
    <source>
        <dbReference type="EMBL" id="MBM7562250.1"/>
    </source>
</evidence>